<keyword evidence="3" id="KW-1185">Reference proteome</keyword>
<organism evidence="2 3">
    <name type="scientific">Xylaria flabelliformis</name>
    <dbReference type="NCBI Taxonomy" id="2512241"/>
    <lineage>
        <taxon>Eukaryota</taxon>
        <taxon>Fungi</taxon>
        <taxon>Dikarya</taxon>
        <taxon>Ascomycota</taxon>
        <taxon>Pezizomycotina</taxon>
        <taxon>Sordariomycetes</taxon>
        <taxon>Xylariomycetidae</taxon>
        <taxon>Xylariales</taxon>
        <taxon>Xylariaceae</taxon>
        <taxon>Xylaria</taxon>
    </lineage>
</organism>
<evidence type="ECO:0000256" key="1">
    <source>
        <dbReference type="SAM" id="MobiDB-lite"/>
    </source>
</evidence>
<protein>
    <submittedName>
        <fullName evidence="2">Uncharacterized protein</fullName>
    </submittedName>
</protein>
<dbReference type="Proteomes" id="UP000319160">
    <property type="component" value="Unassembled WGS sequence"/>
</dbReference>
<comment type="caution">
    <text evidence="2">The sequence shown here is derived from an EMBL/GenBank/DDBJ whole genome shotgun (WGS) entry which is preliminary data.</text>
</comment>
<gene>
    <name evidence="2" type="ORF">FHL15_005120</name>
</gene>
<dbReference type="EMBL" id="VFLP01000025">
    <property type="protein sequence ID" value="TRX94042.1"/>
    <property type="molecule type" value="Genomic_DNA"/>
</dbReference>
<sequence>MVGAGGADANADADATSPRLGSRQAEAEAEDVDVNVDVTPSGQASNLLRRTAASLSRDGDDKLKMSSHGGLVWWVGQG</sequence>
<feature type="region of interest" description="Disordered" evidence="1">
    <location>
        <begin position="1"/>
        <end position="45"/>
    </location>
</feature>
<evidence type="ECO:0000313" key="2">
    <source>
        <dbReference type="EMBL" id="TRX94042.1"/>
    </source>
</evidence>
<dbReference type="OrthoDB" id="4774373at2759"/>
<dbReference type="AlphaFoldDB" id="A0A553I1H1"/>
<proteinExistence type="predicted"/>
<name>A0A553I1H1_9PEZI</name>
<accession>A0A553I1H1</accession>
<evidence type="ECO:0000313" key="3">
    <source>
        <dbReference type="Proteomes" id="UP000319160"/>
    </source>
</evidence>
<reference evidence="3" key="1">
    <citation type="submission" date="2019-06" db="EMBL/GenBank/DDBJ databases">
        <title>Draft genome sequence of the griseofulvin-producing fungus Xylaria cubensis strain G536.</title>
        <authorList>
            <person name="Mead M.E."/>
            <person name="Raja H.A."/>
            <person name="Steenwyk J.L."/>
            <person name="Knowles S.L."/>
            <person name="Oberlies N.H."/>
            <person name="Rokas A."/>
        </authorList>
    </citation>
    <scope>NUCLEOTIDE SEQUENCE [LARGE SCALE GENOMIC DNA]</scope>
    <source>
        <strain evidence="3">G536</strain>
    </source>
</reference>